<evidence type="ECO:0000313" key="2">
    <source>
        <dbReference type="EMBL" id="RMB01808.1"/>
    </source>
</evidence>
<accession>A0A3M0BWK7</accession>
<evidence type="ECO:0000313" key="3">
    <source>
        <dbReference type="Proteomes" id="UP000271227"/>
    </source>
</evidence>
<proteinExistence type="predicted"/>
<evidence type="ECO:0000256" key="1">
    <source>
        <dbReference type="SAM" id="SignalP"/>
    </source>
</evidence>
<sequence>MTSVCRLFLIAGLSLALGACSIFGGGDDEARELEPRTTAIGVNGYLWQATLDTLSFMPITAADPAAAVIVTDWFSDPEVLNERVKLTVRFLSEALRSDGLKVTVVRQVRRDDTWVAAPVQAATALQIEEAILTRARTLRIDTNT</sequence>
<dbReference type="EMBL" id="REFR01000015">
    <property type="protein sequence ID" value="RMB01808.1"/>
    <property type="molecule type" value="Genomic_DNA"/>
</dbReference>
<comment type="caution">
    <text evidence="2">The sequence shown here is derived from an EMBL/GenBank/DDBJ whole genome shotgun (WGS) entry which is preliminary data.</text>
</comment>
<dbReference type="InterPro" id="IPR021959">
    <property type="entry name" value="DUF3576"/>
</dbReference>
<name>A0A3M0BWK7_9PROT</name>
<reference evidence="2 3" key="1">
    <citation type="submission" date="2018-10" db="EMBL/GenBank/DDBJ databases">
        <title>Genomic Encyclopedia of Archaeal and Bacterial Type Strains, Phase II (KMG-II): from individual species to whole genera.</title>
        <authorList>
            <person name="Goeker M."/>
        </authorList>
    </citation>
    <scope>NUCLEOTIDE SEQUENCE [LARGE SCALE GENOMIC DNA]</scope>
    <source>
        <strain evidence="2 3">DSM 25217</strain>
    </source>
</reference>
<dbReference type="AlphaFoldDB" id="A0A3M0BWK7"/>
<dbReference type="OrthoDB" id="8479681at2"/>
<dbReference type="InParanoid" id="A0A3M0BWK7"/>
<dbReference type="Proteomes" id="UP000271227">
    <property type="component" value="Unassembled WGS sequence"/>
</dbReference>
<dbReference type="PROSITE" id="PS51257">
    <property type="entry name" value="PROKAR_LIPOPROTEIN"/>
    <property type="match status" value="1"/>
</dbReference>
<protein>
    <submittedName>
        <fullName evidence="2">Uncharacterized protein DUF3576</fullName>
    </submittedName>
</protein>
<keyword evidence="1" id="KW-0732">Signal</keyword>
<gene>
    <name evidence="2" type="ORF">BXY39_3315</name>
</gene>
<keyword evidence="3" id="KW-1185">Reference proteome</keyword>
<feature type="chain" id="PRO_5018257720" evidence="1">
    <location>
        <begin position="25"/>
        <end position="144"/>
    </location>
</feature>
<dbReference type="RefSeq" id="WP_121939972.1">
    <property type="nucleotide sequence ID" value="NZ_REFR01000015.1"/>
</dbReference>
<organism evidence="2 3">
    <name type="scientific">Eilatimonas milleporae</name>
    <dbReference type="NCBI Taxonomy" id="911205"/>
    <lineage>
        <taxon>Bacteria</taxon>
        <taxon>Pseudomonadati</taxon>
        <taxon>Pseudomonadota</taxon>
        <taxon>Alphaproteobacteria</taxon>
        <taxon>Kordiimonadales</taxon>
        <taxon>Kordiimonadaceae</taxon>
        <taxon>Eilatimonas</taxon>
    </lineage>
</organism>
<feature type="signal peptide" evidence="1">
    <location>
        <begin position="1"/>
        <end position="24"/>
    </location>
</feature>
<dbReference type="Pfam" id="PF12100">
    <property type="entry name" value="DUF3576"/>
    <property type="match status" value="1"/>
</dbReference>